<evidence type="ECO:0000256" key="1">
    <source>
        <dbReference type="SAM" id="Phobius"/>
    </source>
</evidence>
<evidence type="ECO:0000313" key="2">
    <source>
        <dbReference type="EMBL" id="KAL2537845.1"/>
    </source>
</evidence>
<keyword evidence="1" id="KW-0812">Transmembrane</keyword>
<keyword evidence="3" id="KW-1185">Reference proteome</keyword>
<comment type="caution">
    <text evidence="2">The sequence shown here is derived from an EMBL/GenBank/DDBJ whole genome shotgun (WGS) entry which is preliminary data.</text>
</comment>
<gene>
    <name evidence="2" type="ORF">Fot_19236</name>
</gene>
<proteinExistence type="predicted"/>
<organism evidence="2 3">
    <name type="scientific">Forsythia ovata</name>
    <dbReference type="NCBI Taxonomy" id="205694"/>
    <lineage>
        <taxon>Eukaryota</taxon>
        <taxon>Viridiplantae</taxon>
        <taxon>Streptophyta</taxon>
        <taxon>Embryophyta</taxon>
        <taxon>Tracheophyta</taxon>
        <taxon>Spermatophyta</taxon>
        <taxon>Magnoliopsida</taxon>
        <taxon>eudicotyledons</taxon>
        <taxon>Gunneridae</taxon>
        <taxon>Pentapetalae</taxon>
        <taxon>asterids</taxon>
        <taxon>lamiids</taxon>
        <taxon>Lamiales</taxon>
        <taxon>Oleaceae</taxon>
        <taxon>Forsythieae</taxon>
        <taxon>Forsythia</taxon>
    </lineage>
</organism>
<reference evidence="3" key="1">
    <citation type="submission" date="2024-07" db="EMBL/GenBank/DDBJ databases">
        <title>Two chromosome-level genome assemblies of Korean endemic species Abeliophyllum distichum and Forsythia ovata (Oleaceae).</title>
        <authorList>
            <person name="Jang H."/>
        </authorList>
    </citation>
    <scope>NUCLEOTIDE SEQUENCE [LARGE SCALE GENOMIC DNA]</scope>
</reference>
<keyword evidence="1" id="KW-1133">Transmembrane helix</keyword>
<dbReference type="AlphaFoldDB" id="A0ABD1VNA3"/>
<dbReference type="SUPFAM" id="SSF64484">
    <property type="entry name" value="beta and beta-prime subunits of DNA dependent RNA-polymerase"/>
    <property type="match status" value="1"/>
</dbReference>
<name>A0ABD1VNA3_9LAMI</name>
<feature type="transmembrane region" description="Helical" evidence="1">
    <location>
        <begin position="44"/>
        <end position="64"/>
    </location>
</feature>
<sequence length="101" mass="11690">MESVDSQQKMVIVKFRSHFQMQLKAKKEDFMRILEKRVDYSSRSVIVVGPLLCGLAIGITRYSYTMQYIYLPKSHPNPSNCSFKDTRQMLVSMEDCINTSA</sequence>
<protein>
    <submittedName>
        <fullName evidence="2">Uncharacterized protein</fullName>
    </submittedName>
</protein>
<dbReference type="Proteomes" id="UP001604277">
    <property type="component" value="Unassembled WGS sequence"/>
</dbReference>
<accession>A0ABD1VNA3</accession>
<dbReference type="EMBL" id="JBFOLJ010000005">
    <property type="protein sequence ID" value="KAL2537845.1"/>
    <property type="molecule type" value="Genomic_DNA"/>
</dbReference>
<keyword evidence="1" id="KW-0472">Membrane</keyword>
<evidence type="ECO:0000313" key="3">
    <source>
        <dbReference type="Proteomes" id="UP001604277"/>
    </source>
</evidence>